<protein>
    <submittedName>
        <fullName evidence="1">Uncharacterized protein</fullName>
    </submittedName>
</protein>
<organism evidence="1 2">
    <name type="scientific">Golovinomyces cichoracearum</name>
    <dbReference type="NCBI Taxonomy" id="62708"/>
    <lineage>
        <taxon>Eukaryota</taxon>
        <taxon>Fungi</taxon>
        <taxon>Dikarya</taxon>
        <taxon>Ascomycota</taxon>
        <taxon>Pezizomycotina</taxon>
        <taxon>Leotiomycetes</taxon>
        <taxon>Erysiphales</taxon>
        <taxon>Erysiphaceae</taxon>
        <taxon>Golovinomyces</taxon>
    </lineage>
</organism>
<name>A0A420I4Y4_9PEZI</name>
<dbReference type="AlphaFoldDB" id="A0A420I4Y4"/>
<sequence length="151" mass="16811">MKSLVGQNGGATRLYAVNCGQAKHSEEEEENTQQTELIELGNGVDEDVALITEVRIKRARRESSSTQSKRPAKRTKVSWISIMADMGRRMNQWADALTDSFKNPSPVPDFSRASIPTSTPLSTLSAVDEARDKILREPYLTPMGQLIMMEL</sequence>
<dbReference type="Proteomes" id="UP000283383">
    <property type="component" value="Unassembled WGS sequence"/>
</dbReference>
<reference evidence="1 2" key="1">
    <citation type="journal article" date="2018" name="BMC Genomics">
        <title>Comparative genome analyses reveal sequence features reflecting distinct modes of host-adaptation between dicot and monocot powdery mildew.</title>
        <authorList>
            <person name="Wu Y."/>
            <person name="Ma X."/>
            <person name="Pan Z."/>
            <person name="Kale S.D."/>
            <person name="Song Y."/>
            <person name="King H."/>
            <person name="Zhang Q."/>
            <person name="Presley C."/>
            <person name="Deng X."/>
            <person name="Wei C.I."/>
            <person name="Xiao S."/>
        </authorList>
    </citation>
    <scope>NUCLEOTIDE SEQUENCE [LARGE SCALE GENOMIC DNA]</scope>
    <source>
        <strain evidence="1">UMSG3</strain>
    </source>
</reference>
<evidence type="ECO:0000313" key="1">
    <source>
        <dbReference type="EMBL" id="RKF64705.1"/>
    </source>
</evidence>
<comment type="caution">
    <text evidence="1">The sequence shown here is derived from an EMBL/GenBank/DDBJ whole genome shotgun (WGS) entry which is preliminary data.</text>
</comment>
<evidence type="ECO:0000313" key="2">
    <source>
        <dbReference type="Proteomes" id="UP000283383"/>
    </source>
</evidence>
<dbReference type="EMBL" id="MCBQ01013044">
    <property type="protein sequence ID" value="RKF64705.1"/>
    <property type="molecule type" value="Genomic_DNA"/>
</dbReference>
<gene>
    <name evidence="1" type="ORF">GcM3_130017</name>
</gene>
<keyword evidence="2" id="KW-1185">Reference proteome</keyword>
<proteinExistence type="predicted"/>
<accession>A0A420I4Y4</accession>